<organism evidence="1 2">
    <name type="scientific">Nitrincola lacisaponensis</name>
    <dbReference type="NCBI Taxonomy" id="267850"/>
    <lineage>
        <taxon>Bacteria</taxon>
        <taxon>Pseudomonadati</taxon>
        <taxon>Pseudomonadota</taxon>
        <taxon>Gammaproteobacteria</taxon>
        <taxon>Oceanospirillales</taxon>
        <taxon>Oceanospirillaceae</taxon>
        <taxon>Nitrincola</taxon>
    </lineage>
</organism>
<keyword evidence="2" id="KW-1185">Reference proteome</keyword>
<reference evidence="1 2" key="1">
    <citation type="journal article" date="2005" name="Int. J. Syst. Evol. Microbiol.">
        <title>Nitrincola lacisaponensis gen. nov., sp. nov., a novel alkaliphilic bacterium isolated from an alkaline, saline lake.</title>
        <authorList>
            <person name="Dimitriu P.A."/>
            <person name="Shukla S.K."/>
            <person name="Conradt J."/>
            <person name="Marquez M.C."/>
            <person name="Ventosa A."/>
            <person name="Maglia A."/>
            <person name="Peyton B.M."/>
            <person name="Pinkart H.C."/>
            <person name="Mormile M.R."/>
        </authorList>
    </citation>
    <scope>NUCLEOTIDE SEQUENCE [LARGE SCALE GENOMIC DNA]</scope>
    <source>
        <strain evidence="1 2">4CA</strain>
    </source>
</reference>
<accession>A0A063Y8Y7</accession>
<evidence type="ECO:0000313" key="2">
    <source>
        <dbReference type="Proteomes" id="UP000027318"/>
    </source>
</evidence>
<dbReference type="Proteomes" id="UP000027318">
    <property type="component" value="Unassembled WGS sequence"/>
</dbReference>
<comment type="caution">
    <text evidence="1">The sequence shown here is derived from an EMBL/GenBank/DDBJ whole genome shotgun (WGS) entry which is preliminary data.</text>
</comment>
<sequence>MLAPVVHAMQDQEAPRTTVSAVHVMPVLVVRATPVLVGLV</sequence>
<name>A0A063Y8Y7_9GAMM</name>
<evidence type="ECO:0000313" key="1">
    <source>
        <dbReference type="EMBL" id="KDE40837.1"/>
    </source>
</evidence>
<dbReference type="AlphaFoldDB" id="A0A063Y8Y7"/>
<dbReference type="EMBL" id="JMSZ01000015">
    <property type="protein sequence ID" value="KDE40837.1"/>
    <property type="molecule type" value="Genomic_DNA"/>
</dbReference>
<protein>
    <submittedName>
        <fullName evidence="1">Uncharacterized protein</fullName>
    </submittedName>
</protein>
<proteinExistence type="predicted"/>
<gene>
    <name evidence="1" type="ORF">ADINL_0486</name>
</gene>